<dbReference type="AlphaFoldDB" id="A0A0W0YYT1"/>
<evidence type="ECO:0000259" key="3">
    <source>
        <dbReference type="SMART" id="SM00062"/>
    </source>
</evidence>
<name>A0A0W0YYT1_LEGSP</name>
<feature type="domain" description="Solute-binding protein family 3/N-terminal" evidence="3">
    <location>
        <begin position="19"/>
        <end position="234"/>
    </location>
</feature>
<keyword evidence="5" id="KW-1185">Reference proteome</keyword>
<reference evidence="4 5" key="1">
    <citation type="submission" date="2015-11" db="EMBL/GenBank/DDBJ databases">
        <title>Genomic analysis of 38 Legionella species identifies large and diverse effector repertoires.</title>
        <authorList>
            <person name="Burstein D."/>
            <person name="Amaro F."/>
            <person name="Zusman T."/>
            <person name="Lifshitz Z."/>
            <person name="Cohen O."/>
            <person name="Gilbert J.A."/>
            <person name="Pupko T."/>
            <person name="Shuman H.A."/>
            <person name="Segal G."/>
        </authorList>
    </citation>
    <scope>NUCLEOTIDE SEQUENCE [LARGE SCALE GENOMIC DNA]</scope>
    <source>
        <strain evidence="4 5">Mt.St.Helens-9</strain>
    </source>
</reference>
<accession>A0A0W0YYT1</accession>
<dbReference type="SUPFAM" id="SSF53850">
    <property type="entry name" value="Periplasmic binding protein-like II"/>
    <property type="match status" value="1"/>
</dbReference>
<evidence type="ECO:0000313" key="5">
    <source>
        <dbReference type="Proteomes" id="UP000054877"/>
    </source>
</evidence>
<evidence type="ECO:0000256" key="1">
    <source>
        <dbReference type="ARBA" id="ARBA00010333"/>
    </source>
</evidence>
<evidence type="ECO:0000313" key="4">
    <source>
        <dbReference type="EMBL" id="KTD61747.1"/>
    </source>
</evidence>
<dbReference type="OrthoDB" id="5650375at2"/>
<organism evidence="4 5">
    <name type="scientific">Legionella spiritensis</name>
    <dbReference type="NCBI Taxonomy" id="452"/>
    <lineage>
        <taxon>Bacteria</taxon>
        <taxon>Pseudomonadati</taxon>
        <taxon>Pseudomonadota</taxon>
        <taxon>Gammaproteobacteria</taxon>
        <taxon>Legionellales</taxon>
        <taxon>Legionellaceae</taxon>
        <taxon>Legionella</taxon>
    </lineage>
</organism>
<comment type="caution">
    <text evidence="4">The sequence shown here is derived from an EMBL/GenBank/DDBJ whole genome shotgun (WGS) entry which is preliminary data.</text>
</comment>
<dbReference type="Proteomes" id="UP000054877">
    <property type="component" value="Unassembled WGS sequence"/>
</dbReference>
<sequence length="234" mass="26318">MKWKILILLLCLPVTITHALRVGNVWFKPPFVITGQTGLDMELMHRICHCMKVTCTYQPMRLPELYTALAENKIDLAIGGITISPLKSNVLYSLPYLPSKGHFVVTADIRAKSVADLAPHTKIGVIRESAYETYLKTHYPDQLQIVVYDAMIDMLTDMKTHVISGILIDDPMATYWVQNSSNAQKLLGNPIPIGDGFGIMAAPQNANLIREVNQCLLRMEEDGSYLTLYKTYFN</sequence>
<dbReference type="RefSeq" id="WP_058484274.1">
    <property type="nucleotide sequence ID" value="NZ_CAAAII010000001.1"/>
</dbReference>
<gene>
    <name evidence="4" type="ORF">Lspi_2377</name>
</gene>
<evidence type="ECO:0000256" key="2">
    <source>
        <dbReference type="ARBA" id="ARBA00022729"/>
    </source>
</evidence>
<dbReference type="SMART" id="SM00062">
    <property type="entry name" value="PBPb"/>
    <property type="match status" value="1"/>
</dbReference>
<comment type="similarity">
    <text evidence="1">Belongs to the bacterial solute-binding protein 3 family.</text>
</comment>
<dbReference type="InterPro" id="IPR001638">
    <property type="entry name" value="Solute-binding_3/MltF_N"/>
</dbReference>
<proteinExistence type="inferred from homology"/>
<dbReference type="PANTHER" id="PTHR35936:SF19">
    <property type="entry name" value="AMINO-ACID-BINDING PROTEIN YXEM-RELATED"/>
    <property type="match status" value="1"/>
</dbReference>
<keyword evidence="2" id="KW-0732">Signal</keyword>
<dbReference type="PANTHER" id="PTHR35936">
    <property type="entry name" value="MEMBRANE-BOUND LYTIC MUREIN TRANSGLYCOSYLASE F"/>
    <property type="match status" value="1"/>
</dbReference>
<dbReference type="STRING" id="452.Lspi_2377"/>
<dbReference type="Gene3D" id="3.40.190.10">
    <property type="entry name" value="Periplasmic binding protein-like II"/>
    <property type="match status" value="2"/>
</dbReference>
<protein>
    <submittedName>
        <fullName evidence="4">Arginine-binding periplasmic protein</fullName>
    </submittedName>
</protein>
<dbReference type="Pfam" id="PF00497">
    <property type="entry name" value="SBP_bac_3"/>
    <property type="match status" value="1"/>
</dbReference>
<dbReference type="EMBL" id="LNYX01000031">
    <property type="protein sequence ID" value="KTD61747.1"/>
    <property type="molecule type" value="Genomic_DNA"/>
</dbReference>
<dbReference type="PATRIC" id="fig|452.5.peg.2622"/>